<dbReference type="PANTHER" id="PTHR46112:SF2">
    <property type="entry name" value="XAA-PRO AMINOPEPTIDASE P-RELATED"/>
    <property type="match status" value="1"/>
</dbReference>
<dbReference type="Pfam" id="PF00557">
    <property type="entry name" value="Peptidase_M24"/>
    <property type="match status" value="1"/>
</dbReference>
<dbReference type="InterPro" id="IPR000587">
    <property type="entry name" value="Creatinase_N"/>
</dbReference>
<dbReference type="SUPFAM" id="SSF53092">
    <property type="entry name" value="Creatinase/prolidase N-terminal domain"/>
    <property type="match status" value="1"/>
</dbReference>
<protein>
    <recommendedName>
        <fullName evidence="5">Peptidase M24 domain-containing protein</fullName>
    </recommendedName>
</protein>
<dbReference type="PANTHER" id="PTHR46112">
    <property type="entry name" value="AMINOPEPTIDASE"/>
    <property type="match status" value="1"/>
</dbReference>
<accession>A0A0M0BRL0</accession>
<dbReference type="Gene3D" id="3.90.230.10">
    <property type="entry name" value="Creatinase/methionine aminopeptidase superfamily"/>
    <property type="match status" value="1"/>
</dbReference>
<dbReference type="EMBL" id="LFWZ01000019">
    <property type="protein sequence ID" value="KON30876.1"/>
    <property type="molecule type" value="Genomic_DNA"/>
</dbReference>
<dbReference type="AlphaFoldDB" id="A0A0M0BRL0"/>
<organism evidence="3 4">
    <name type="scientific">miscellaneous Crenarchaeota group-15 archaeon DG-45</name>
    <dbReference type="NCBI Taxonomy" id="1685127"/>
    <lineage>
        <taxon>Archaea</taxon>
        <taxon>Candidatus Bathyarchaeota</taxon>
        <taxon>MCG-15</taxon>
    </lineage>
</organism>
<evidence type="ECO:0000313" key="4">
    <source>
        <dbReference type="Proteomes" id="UP000037210"/>
    </source>
</evidence>
<dbReference type="InterPro" id="IPR050659">
    <property type="entry name" value="Peptidase_M24B"/>
</dbReference>
<gene>
    <name evidence="3" type="ORF">AC482_02740</name>
</gene>
<dbReference type="InterPro" id="IPR029149">
    <property type="entry name" value="Creatin/AminoP/Spt16_N"/>
</dbReference>
<comment type="caution">
    <text evidence="3">The sequence shown here is derived from an EMBL/GenBank/DDBJ whole genome shotgun (WGS) entry which is preliminary data.</text>
</comment>
<dbReference type="InterPro" id="IPR036005">
    <property type="entry name" value="Creatinase/aminopeptidase-like"/>
</dbReference>
<dbReference type="Pfam" id="PF01321">
    <property type="entry name" value="Creatinase_N"/>
    <property type="match status" value="1"/>
</dbReference>
<evidence type="ECO:0008006" key="5">
    <source>
        <dbReference type="Google" id="ProtNLM"/>
    </source>
</evidence>
<dbReference type="CDD" id="cd01066">
    <property type="entry name" value="APP_MetAP"/>
    <property type="match status" value="1"/>
</dbReference>
<sequence>MMRCEESIERRRRSILAEVERRGFDAVVFLNEVIGQNPSNFIYVSGPWGYGEEHAALVLDVDGGSTAVMPHWGAPRMEARGLYDHVIPVKQEKGHHIRGVKEALDRFHDAERVCIDLSTVSAQLALRLTGELGIPLSGDVDISDHVFRMRAIKDEYEVEEMRRAIRITEEAVVELAEGARPGASTWDLKKGMDASMIWRGAAELSFESSVRFARGPSRPPGVIRHGDMLTLDVGCRVPSGYCSDMGRNIPVTLDAEVREFLDRAVEAHGEGVRLIRAGVTGNEVLEGSNRINAEHGFDPMVRCGHQIGLDCHDYTMPFAPSFGPIPTDGQPLREGMTLTYEPPHDEAERGLRTHFEDIVLVTDGDPVILNELPWDFLW</sequence>
<evidence type="ECO:0000313" key="3">
    <source>
        <dbReference type="EMBL" id="KON30876.1"/>
    </source>
</evidence>
<name>A0A0M0BRL0_9ARCH</name>
<evidence type="ECO:0000259" key="1">
    <source>
        <dbReference type="Pfam" id="PF00557"/>
    </source>
</evidence>
<dbReference type="Proteomes" id="UP000037210">
    <property type="component" value="Unassembled WGS sequence"/>
</dbReference>
<dbReference type="InterPro" id="IPR000994">
    <property type="entry name" value="Pept_M24"/>
</dbReference>
<dbReference type="Gene3D" id="3.40.350.10">
    <property type="entry name" value="Creatinase/prolidase N-terminal domain"/>
    <property type="match status" value="1"/>
</dbReference>
<feature type="domain" description="Creatinase N-terminal" evidence="2">
    <location>
        <begin position="11"/>
        <end position="152"/>
    </location>
</feature>
<proteinExistence type="predicted"/>
<feature type="domain" description="Peptidase M24" evidence="1">
    <location>
        <begin position="159"/>
        <end position="363"/>
    </location>
</feature>
<dbReference type="SUPFAM" id="SSF55920">
    <property type="entry name" value="Creatinase/aminopeptidase"/>
    <property type="match status" value="1"/>
</dbReference>
<evidence type="ECO:0000259" key="2">
    <source>
        <dbReference type="Pfam" id="PF01321"/>
    </source>
</evidence>
<reference evidence="3 4" key="1">
    <citation type="submission" date="2015-06" db="EMBL/GenBank/DDBJ databases">
        <title>New insights into the roles of widespread benthic archaea in carbon and nitrogen cycling.</title>
        <authorList>
            <person name="Lazar C.S."/>
            <person name="Baker B.J."/>
            <person name="Seitz K.W."/>
            <person name="Hyde A.S."/>
            <person name="Dick G.J."/>
            <person name="Hinrichs K.-U."/>
            <person name="Teske A.P."/>
        </authorList>
    </citation>
    <scope>NUCLEOTIDE SEQUENCE [LARGE SCALE GENOMIC DNA]</scope>
    <source>
        <strain evidence="3">DG-45</strain>
    </source>
</reference>